<organism evidence="1 2">
    <name type="scientific">Diphasiastrum complanatum</name>
    <name type="common">Issler's clubmoss</name>
    <name type="synonym">Lycopodium complanatum</name>
    <dbReference type="NCBI Taxonomy" id="34168"/>
    <lineage>
        <taxon>Eukaryota</taxon>
        <taxon>Viridiplantae</taxon>
        <taxon>Streptophyta</taxon>
        <taxon>Embryophyta</taxon>
        <taxon>Tracheophyta</taxon>
        <taxon>Lycopodiopsida</taxon>
        <taxon>Lycopodiales</taxon>
        <taxon>Lycopodiaceae</taxon>
        <taxon>Lycopodioideae</taxon>
        <taxon>Diphasiastrum</taxon>
    </lineage>
</organism>
<gene>
    <name evidence="1" type="ORF">O6H91_02G081200</name>
</gene>
<dbReference type="Proteomes" id="UP001162992">
    <property type="component" value="Chromosome 2"/>
</dbReference>
<name>A0ACC2EHG5_DIPCM</name>
<protein>
    <submittedName>
        <fullName evidence="1">Uncharacterized protein</fullName>
    </submittedName>
</protein>
<proteinExistence type="predicted"/>
<keyword evidence="2" id="KW-1185">Reference proteome</keyword>
<sequence>MHACIMDAAVLGRATLYSSSSVVGSILGSKPQPCYFCFPTPPSSLLILHLRKTLRQQCLLTTSLGSSVRGLALPLLGSVPRINEDESQDSYEDEEGAIDSNADSDRGNGKSLRPSASFKFHPLGHKERKQLRAYAHQLGKDLVVQSVGKWGVTPTVITSLSDALEANELIKVKVLDNCPDELDGIIQKLAESTESQIVGKVGRTVLLYRPSLTKLAAAEKKGQKQSMKQRGRPYMSAQRRRDKF</sequence>
<evidence type="ECO:0000313" key="1">
    <source>
        <dbReference type="EMBL" id="KAJ7565920.1"/>
    </source>
</evidence>
<dbReference type="EMBL" id="CM055093">
    <property type="protein sequence ID" value="KAJ7565920.1"/>
    <property type="molecule type" value="Genomic_DNA"/>
</dbReference>
<comment type="caution">
    <text evidence="1">The sequence shown here is derived from an EMBL/GenBank/DDBJ whole genome shotgun (WGS) entry which is preliminary data.</text>
</comment>
<accession>A0ACC2EHG5</accession>
<reference evidence="2" key="1">
    <citation type="journal article" date="2024" name="Proc. Natl. Acad. Sci. U.S.A.">
        <title>Extraordinary preservation of gene collinearity over three hundred million years revealed in homosporous lycophytes.</title>
        <authorList>
            <person name="Li C."/>
            <person name="Wickell D."/>
            <person name="Kuo L.Y."/>
            <person name="Chen X."/>
            <person name="Nie B."/>
            <person name="Liao X."/>
            <person name="Peng D."/>
            <person name="Ji J."/>
            <person name="Jenkins J."/>
            <person name="Williams M."/>
            <person name="Shu S."/>
            <person name="Plott C."/>
            <person name="Barry K."/>
            <person name="Rajasekar S."/>
            <person name="Grimwood J."/>
            <person name="Han X."/>
            <person name="Sun S."/>
            <person name="Hou Z."/>
            <person name="He W."/>
            <person name="Dai G."/>
            <person name="Sun C."/>
            <person name="Schmutz J."/>
            <person name="Leebens-Mack J.H."/>
            <person name="Li F.W."/>
            <person name="Wang L."/>
        </authorList>
    </citation>
    <scope>NUCLEOTIDE SEQUENCE [LARGE SCALE GENOMIC DNA]</scope>
    <source>
        <strain evidence="2">cv. PW_Plant_1</strain>
    </source>
</reference>
<evidence type="ECO:0000313" key="2">
    <source>
        <dbReference type="Proteomes" id="UP001162992"/>
    </source>
</evidence>